<dbReference type="InterPro" id="IPR040449">
    <property type="entry name" value="Peptidase_S66_N"/>
</dbReference>
<dbReference type="InterPro" id="IPR040921">
    <property type="entry name" value="Peptidase_S66C"/>
</dbReference>
<feature type="domain" description="LD-carboxypeptidase C-terminal" evidence="8">
    <location>
        <begin position="209"/>
        <end position="326"/>
    </location>
</feature>
<gene>
    <name evidence="9" type="ORF">JF543_02945</name>
</gene>
<accession>A0A939DVN8</accession>
<evidence type="ECO:0000256" key="1">
    <source>
        <dbReference type="ARBA" id="ARBA00010233"/>
    </source>
</evidence>
<dbReference type="InterPro" id="IPR027478">
    <property type="entry name" value="LdcA_N"/>
</dbReference>
<protein>
    <submittedName>
        <fullName evidence="9">LD-carboxypeptidase</fullName>
    </submittedName>
</protein>
<evidence type="ECO:0000256" key="2">
    <source>
        <dbReference type="ARBA" id="ARBA00022645"/>
    </source>
</evidence>
<organism evidence="9 10">
    <name type="scientific">Microbacterium esteraromaticum</name>
    <dbReference type="NCBI Taxonomy" id="57043"/>
    <lineage>
        <taxon>Bacteria</taxon>
        <taxon>Bacillati</taxon>
        <taxon>Actinomycetota</taxon>
        <taxon>Actinomycetes</taxon>
        <taxon>Micrococcales</taxon>
        <taxon>Microbacteriaceae</taxon>
        <taxon>Microbacterium</taxon>
    </lineage>
</organism>
<dbReference type="InterPro" id="IPR027461">
    <property type="entry name" value="Carboxypeptidase_A_C_sf"/>
</dbReference>
<keyword evidence="5" id="KW-0720">Serine protease</keyword>
<proteinExistence type="inferred from homology"/>
<dbReference type="GO" id="GO:0008236">
    <property type="term" value="F:serine-type peptidase activity"/>
    <property type="evidence" value="ECO:0007669"/>
    <property type="project" value="UniProtKB-KW"/>
</dbReference>
<dbReference type="GO" id="GO:0006508">
    <property type="term" value="P:proteolysis"/>
    <property type="evidence" value="ECO:0007669"/>
    <property type="project" value="UniProtKB-KW"/>
</dbReference>
<evidence type="ECO:0000256" key="4">
    <source>
        <dbReference type="ARBA" id="ARBA00022801"/>
    </source>
</evidence>
<evidence type="ECO:0000259" key="8">
    <source>
        <dbReference type="Pfam" id="PF17676"/>
    </source>
</evidence>
<reference evidence="9" key="1">
    <citation type="submission" date="2020-12" db="EMBL/GenBank/DDBJ databases">
        <title>PHA producing bacteria isolated from mangrove.</title>
        <authorList>
            <person name="Zheng W."/>
            <person name="Yu S."/>
            <person name="Huang Y."/>
        </authorList>
    </citation>
    <scope>NUCLEOTIDE SEQUENCE</scope>
    <source>
        <strain evidence="9">GN8-5</strain>
    </source>
</reference>
<name>A0A939DVN8_9MICO</name>
<evidence type="ECO:0000313" key="9">
    <source>
        <dbReference type="EMBL" id="MBN8204913.1"/>
    </source>
</evidence>
<dbReference type="Gene3D" id="3.40.50.10740">
    <property type="entry name" value="Class I glutamine amidotransferase-like"/>
    <property type="match status" value="1"/>
</dbReference>
<dbReference type="Pfam" id="PF17676">
    <property type="entry name" value="Peptidase_S66C"/>
    <property type="match status" value="1"/>
</dbReference>
<evidence type="ECO:0000256" key="3">
    <source>
        <dbReference type="ARBA" id="ARBA00022670"/>
    </source>
</evidence>
<comment type="similarity">
    <text evidence="1">Belongs to the peptidase S66 family.</text>
</comment>
<feature type="region of interest" description="Disordered" evidence="6">
    <location>
        <begin position="1"/>
        <end position="23"/>
    </location>
</feature>
<evidence type="ECO:0000259" key="7">
    <source>
        <dbReference type="Pfam" id="PF02016"/>
    </source>
</evidence>
<dbReference type="EMBL" id="JAEMWU010000001">
    <property type="protein sequence ID" value="MBN8204913.1"/>
    <property type="molecule type" value="Genomic_DNA"/>
</dbReference>
<evidence type="ECO:0000256" key="6">
    <source>
        <dbReference type="SAM" id="MobiDB-lite"/>
    </source>
</evidence>
<dbReference type="Pfam" id="PF02016">
    <property type="entry name" value="Peptidase_S66"/>
    <property type="match status" value="1"/>
</dbReference>
<dbReference type="GO" id="GO:0004180">
    <property type="term" value="F:carboxypeptidase activity"/>
    <property type="evidence" value="ECO:0007669"/>
    <property type="project" value="UniProtKB-KW"/>
</dbReference>
<keyword evidence="3" id="KW-0645">Protease</keyword>
<dbReference type="RefSeq" id="WP_179409364.1">
    <property type="nucleotide sequence ID" value="NZ_CP063379.1"/>
</dbReference>
<dbReference type="Proteomes" id="UP000664385">
    <property type="component" value="Unassembled WGS sequence"/>
</dbReference>
<dbReference type="AlphaFoldDB" id="A0A939DVN8"/>
<keyword evidence="4" id="KW-0378">Hydrolase</keyword>
<evidence type="ECO:0000256" key="5">
    <source>
        <dbReference type="ARBA" id="ARBA00022825"/>
    </source>
</evidence>
<dbReference type="PIRSF" id="PIRSF028757">
    <property type="entry name" value="LD-carboxypeptidase"/>
    <property type="match status" value="1"/>
</dbReference>
<dbReference type="SUPFAM" id="SSF52317">
    <property type="entry name" value="Class I glutamine amidotransferase-like"/>
    <property type="match status" value="1"/>
</dbReference>
<comment type="caution">
    <text evidence="9">The sequence shown here is derived from an EMBL/GenBank/DDBJ whole genome shotgun (WGS) entry which is preliminary data.</text>
</comment>
<dbReference type="PANTHER" id="PTHR30237:SF2">
    <property type="entry name" value="MUREIN TETRAPEPTIDE CARBOXYPEPTIDASE"/>
    <property type="match status" value="1"/>
</dbReference>
<sequence length="343" mass="36252">MTIRFPAPLSPGDTIAVTSPSSGVTPEEMKRLDFAVEGLRNSGFRVVVGDCIGGAAHVSAPASERAQELTAFLTDPSVHAVVPPWGGVMAIDLLPLLDWEAITAAEPAWFVGFSDISTLLTPLTLRTGIATIHGNNLMDTPYLVPDGLLGWLDIATKPAGSSFAQTSPGRFRAHGWDDYLSHPDVTEMTLDTAGSWTRLDSGTGDVDVTGRLIGGCIDTLCNVVGSRYGDVPTFVEKHAPEGTIVYVEASSHDALTICRNLHGMRLSGFFDEANAVLVGRTLAPDTSYMTQDEAVLDALDGLDIPIIGNVECGHVQPFMPIVNGALGRVRFGPAPGSLTQTLA</sequence>
<evidence type="ECO:0000313" key="10">
    <source>
        <dbReference type="Proteomes" id="UP000664385"/>
    </source>
</evidence>
<keyword evidence="2" id="KW-0121">Carboxypeptidase</keyword>
<dbReference type="InterPro" id="IPR003507">
    <property type="entry name" value="S66_fam"/>
</dbReference>
<dbReference type="PANTHER" id="PTHR30237">
    <property type="entry name" value="MURAMOYLTETRAPEPTIDE CARBOXYPEPTIDASE"/>
    <property type="match status" value="1"/>
</dbReference>
<dbReference type="SUPFAM" id="SSF141986">
    <property type="entry name" value="LD-carboxypeptidase A C-terminal domain-like"/>
    <property type="match status" value="1"/>
</dbReference>
<dbReference type="CDD" id="cd07062">
    <property type="entry name" value="Peptidase_S66_mccF_like"/>
    <property type="match status" value="1"/>
</dbReference>
<dbReference type="Gene3D" id="3.50.30.60">
    <property type="entry name" value="LD-carboxypeptidase A C-terminal domain-like"/>
    <property type="match status" value="1"/>
</dbReference>
<dbReference type="InterPro" id="IPR029062">
    <property type="entry name" value="Class_I_gatase-like"/>
</dbReference>
<feature type="domain" description="LD-carboxypeptidase N-terminal" evidence="7">
    <location>
        <begin position="15"/>
        <end position="134"/>
    </location>
</feature>